<proteinExistence type="predicted"/>
<feature type="transmembrane region" description="Helical" evidence="1">
    <location>
        <begin position="244"/>
        <end position="267"/>
    </location>
</feature>
<evidence type="ECO:0000313" key="3">
    <source>
        <dbReference type="Proteomes" id="UP000708347"/>
    </source>
</evidence>
<evidence type="ECO:0000313" key="2">
    <source>
        <dbReference type="EMBL" id="NTY61059.1"/>
    </source>
</evidence>
<feature type="transmembrane region" description="Helical" evidence="1">
    <location>
        <begin position="217"/>
        <end position="237"/>
    </location>
</feature>
<feature type="transmembrane region" description="Helical" evidence="1">
    <location>
        <begin position="382"/>
        <end position="402"/>
    </location>
</feature>
<name>A0ABX2JTN8_9MYCO</name>
<keyword evidence="3" id="KW-1185">Reference proteome</keyword>
<feature type="transmembrane region" description="Helical" evidence="1">
    <location>
        <begin position="159"/>
        <end position="182"/>
    </location>
</feature>
<feature type="transmembrane region" description="Helical" evidence="1">
    <location>
        <begin position="45"/>
        <end position="62"/>
    </location>
</feature>
<sequence>MLLFVVLWGRTIGSFTALSLSADKVFVPVGADPIWPPAANFVSKVFYLLAIAISVGIIVFRINDITRPGLWRIVVLLAPWLFILTRDLYSGIWPNAESVLYLVVVLALAALRPHARVLIALGALVVLTAIIAILFGLLLPDAGRVHDAQGVLYDRPEKAVFPSLGLLQGMFTAENSLGVYLSIGVAAVVMLPRLWMRLPGLAIVGFAICWSSARNSMLATACMLILGAMVWTFARFGWHRSAAVVARCATCVAIAAMCALPLIGWLAPGGWDDEAFTGRGVIWNGSLTQWSSRAFLFGGGRDWYEELARTDTSSLMAGAYSGHNEFVNLLATGGAIFAFLTLGSLLVQTFAITAPRSRYLAIGLMIVIGIALSGSLEVPVGYVNWSMYWTVTIFPLAVLFLAPPSDTRDEHVGR</sequence>
<protein>
    <recommendedName>
        <fullName evidence="4">Ligase</fullName>
    </recommendedName>
</protein>
<reference evidence="2 3" key="1">
    <citation type="submission" date="2019-05" db="EMBL/GenBank/DDBJ databases">
        <title>Mycolicibacterium sphagni ENV482 genome assembly.</title>
        <authorList>
            <person name="Chen W."/>
            <person name="Faulkner N.W."/>
            <person name="Hyman M.R."/>
        </authorList>
    </citation>
    <scope>NUCLEOTIDE SEQUENCE [LARGE SCALE GENOMIC DNA]</scope>
    <source>
        <strain evidence="2 3">ENV482</strain>
    </source>
</reference>
<evidence type="ECO:0008006" key="4">
    <source>
        <dbReference type="Google" id="ProtNLM"/>
    </source>
</evidence>
<keyword evidence="1" id="KW-1133">Transmembrane helix</keyword>
<feature type="transmembrane region" description="Helical" evidence="1">
    <location>
        <begin position="326"/>
        <end position="347"/>
    </location>
</feature>
<gene>
    <name evidence="2" type="ORF">FEG63_16055</name>
</gene>
<feature type="transmembrane region" description="Helical" evidence="1">
    <location>
        <begin position="359"/>
        <end position="376"/>
    </location>
</feature>
<dbReference type="EMBL" id="VBSB01000010">
    <property type="protein sequence ID" value="NTY61059.1"/>
    <property type="molecule type" value="Genomic_DNA"/>
</dbReference>
<keyword evidence="1" id="KW-0472">Membrane</keyword>
<comment type="caution">
    <text evidence="2">The sequence shown here is derived from an EMBL/GenBank/DDBJ whole genome shotgun (WGS) entry which is preliminary data.</text>
</comment>
<evidence type="ECO:0000256" key="1">
    <source>
        <dbReference type="SAM" id="Phobius"/>
    </source>
</evidence>
<feature type="transmembrane region" description="Helical" evidence="1">
    <location>
        <begin position="194"/>
        <end position="211"/>
    </location>
</feature>
<dbReference type="RefSeq" id="WP_174398864.1">
    <property type="nucleotide sequence ID" value="NZ_VBSB01000010.1"/>
</dbReference>
<feature type="transmembrane region" description="Helical" evidence="1">
    <location>
        <begin position="118"/>
        <end position="139"/>
    </location>
</feature>
<feature type="transmembrane region" description="Helical" evidence="1">
    <location>
        <begin position="92"/>
        <end position="111"/>
    </location>
</feature>
<organism evidence="2 3">
    <name type="scientific">Mycolicibacterium sphagni</name>
    <dbReference type="NCBI Taxonomy" id="1786"/>
    <lineage>
        <taxon>Bacteria</taxon>
        <taxon>Bacillati</taxon>
        <taxon>Actinomycetota</taxon>
        <taxon>Actinomycetes</taxon>
        <taxon>Mycobacteriales</taxon>
        <taxon>Mycobacteriaceae</taxon>
        <taxon>Mycolicibacterium</taxon>
    </lineage>
</organism>
<feature type="transmembrane region" description="Helical" evidence="1">
    <location>
        <begin position="69"/>
        <end position="86"/>
    </location>
</feature>
<accession>A0ABX2JTN8</accession>
<keyword evidence="1" id="KW-0812">Transmembrane</keyword>
<dbReference type="Proteomes" id="UP000708347">
    <property type="component" value="Unassembled WGS sequence"/>
</dbReference>